<keyword evidence="1" id="KW-0812">Transmembrane</keyword>
<dbReference type="AlphaFoldDB" id="A0A841BZM7"/>
<dbReference type="RefSeq" id="WP_184841483.1">
    <property type="nucleotide sequence ID" value="NZ_JACHMN010000003.1"/>
</dbReference>
<keyword evidence="1" id="KW-1133">Transmembrane helix</keyword>
<name>A0A841BZM7_9ACTN</name>
<dbReference type="Pfam" id="PF09851">
    <property type="entry name" value="SHOCT"/>
    <property type="match status" value="1"/>
</dbReference>
<gene>
    <name evidence="3" type="ORF">F4553_005545</name>
</gene>
<keyword evidence="4" id="KW-1185">Reference proteome</keyword>
<protein>
    <submittedName>
        <fullName evidence="3">Putative membrane protein</fullName>
    </submittedName>
</protein>
<sequence>MLAHEHLAYGGWWIFAPLFWIGAWILVIALFRGLFWRRHRHFRAAAWASHHGGWNHGGDSDPRVILAQRYAKGEINDQEYQDRLRVLNTPLK</sequence>
<proteinExistence type="predicted"/>
<comment type="caution">
    <text evidence="3">The sequence shown here is derived from an EMBL/GenBank/DDBJ whole genome shotgun (WGS) entry which is preliminary data.</text>
</comment>
<evidence type="ECO:0000313" key="4">
    <source>
        <dbReference type="Proteomes" id="UP000587527"/>
    </source>
</evidence>
<dbReference type="InterPro" id="IPR018649">
    <property type="entry name" value="SHOCT"/>
</dbReference>
<organism evidence="3 4">
    <name type="scientific">Allocatelliglobosispora scoriae</name>
    <dbReference type="NCBI Taxonomy" id="643052"/>
    <lineage>
        <taxon>Bacteria</taxon>
        <taxon>Bacillati</taxon>
        <taxon>Actinomycetota</taxon>
        <taxon>Actinomycetes</taxon>
        <taxon>Micromonosporales</taxon>
        <taxon>Micromonosporaceae</taxon>
        <taxon>Allocatelliglobosispora</taxon>
    </lineage>
</organism>
<feature type="domain" description="SHOCT" evidence="2">
    <location>
        <begin position="65"/>
        <end position="87"/>
    </location>
</feature>
<keyword evidence="1" id="KW-0472">Membrane</keyword>
<evidence type="ECO:0000313" key="3">
    <source>
        <dbReference type="EMBL" id="MBB5872111.1"/>
    </source>
</evidence>
<reference evidence="3 4" key="1">
    <citation type="submission" date="2020-08" db="EMBL/GenBank/DDBJ databases">
        <title>Sequencing the genomes of 1000 actinobacteria strains.</title>
        <authorList>
            <person name="Klenk H.-P."/>
        </authorList>
    </citation>
    <scope>NUCLEOTIDE SEQUENCE [LARGE SCALE GENOMIC DNA]</scope>
    <source>
        <strain evidence="3 4">DSM 45362</strain>
    </source>
</reference>
<feature type="transmembrane region" description="Helical" evidence="1">
    <location>
        <begin position="12"/>
        <end position="35"/>
    </location>
</feature>
<evidence type="ECO:0000256" key="1">
    <source>
        <dbReference type="SAM" id="Phobius"/>
    </source>
</evidence>
<accession>A0A841BZM7</accession>
<dbReference type="EMBL" id="JACHMN010000003">
    <property type="protein sequence ID" value="MBB5872111.1"/>
    <property type="molecule type" value="Genomic_DNA"/>
</dbReference>
<evidence type="ECO:0000259" key="2">
    <source>
        <dbReference type="Pfam" id="PF09851"/>
    </source>
</evidence>
<dbReference type="Proteomes" id="UP000587527">
    <property type="component" value="Unassembled WGS sequence"/>
</dbReference>